<protein>
    <submittedName>
        <fullName evidence="1">Uncharacterized protein</fullName>
    </submittedName>
</protein>
<proteinExistence type="predicted"/>
<gene>
    <name evidence="1" type="ORF">RRG08_057990</name>
</gene>
<accession>A0AAE1AF80</accession>
<evidence type="ECO:0000313" key="2">
    <source>
        <dbReference type="Proteomes" id="UP001283361"/>
    </source>
</evidence>
<dbReference type="AlphaFoldDB" id="A0AAE1AF80"/>
<evidence type="ECO:0000313" key="1">
    <source>
        <dbReference type="EMBL" id="KAK3786714.1"/>
    </source>
</evidence>
<comment type="caution">
    <text evidence="1">The sequence shown here is derived from an EMBL/GenBank/DDBJ whole genome shotgun (WGS) entry which is preliminary data.</text>
</comment>
<name>A0AAE1AF80_9GAST</name>
<sequence>MQIAQSVERSTNKLEDLGSIPVWVIEWWSGSLLTSQLYRKDYSGNSGACMNVAHALKWAKGKEGGLGALGGWLWRRMKDELDVLGDQAEKTAQLRARQGSGDFLISFLVSM</sequence>
<dbReference type="Proteomes" id="UP001283361">
    <property type="component" value="Unassembled WGS sequence"/>
</dbReference>
<dbReference type="EMBL" id="JAWDGP010001946">
    <property type="protein sequence ID" value="KAK3786714.1"/>
    <property type="molecule type" value="Genomic_DNA"/>
</dbReference>
<keyword evidence="2" id="KW-1185">Reference proteome</keyword>
<organism evidence="1 2">
    <name type="scientific">Elysia crispata</name>
    <name type="common">lettuce slug</name>
    <dbReference type="NCBI Taxonomy" id="231223"/>
    <lineage>
        <taxon>Eukaryota</taxon>
        <taxon>Metazoa</taxon>
        <taxon>Spiralia</taxon>
        <taxon>Lophotrochozoa</taxon>
        <taxon>Mollusca</taxon>
        <taxon>Gastropoda</taxon>
        <taxon>Heterobranchia</taxon>
        <taxon>Euthyneura</taxon>
        <taxon>Panpulmonata</taxon>
        <taxon>Sacoglossa</taxon>
        <taxon>Placobranchoidea</taxon>
        <taxon>Plakobranchidae</taxon>
        <taxon>Elysia</taxon>
    </lineage>
</organism>
<reference evidence="1" key="1">
    <citation type="journal article" date="2023" name="G3 (Bethesda)">
        <title>A reference genome for the long-term kleptoplast-retaining sea slug Elysia crispata morphotype clarki.</title>
        <authorList>
            <person name="Eastman K.E."/>
            <person name="Pendleton A.L."/>
            <person name="Shaikh M.A."/>
            <person name="Suttiyut T."/>
            <person name="Ogas R."/>
            <person name="Tomko P."/>
            <person name="Gavelis G."/>
            <person name="Widhalm J.R."/>
            <person name="Wisecaver J.H."/>
        </authorList>
    </citation>
    <scope>NUCLEOTIDE SEQUENCE</scope>
    <source>
        <strain evidence="1">ECLA1</strain>
    </source>
</reference>